<evidence type="ECO:0000256" key="6">
    <source>
        <dbReference type="ARBA" id="ARBA00069746"/>
    </source>
</evidence>
<feature type="region of interest" description="Disordered" evidence="7">
    <location>
        <begin position="94"/>
        <end position="118"/>
    </location>
</feature>
<dbReference type="PANTHER" id="PTHR48019">
    <property type="entry name" value="SERUM RESPONSE FACTOR HOMOLOG"/>
    <property type="match status" value="1"/>
</dbReference>
<dbReference type="Pfam" id="PF00319">
    <property type="entry name" value="SRF-TF"/>
    <property type="match status" value="1"/>
</dbReference>
<evidence type="ECO:0000256" key="3">
    <source>
        <dbReference type="ARBA" id="ARBA00023125"/>
    </source>
</evidence>
<dbReference type="InterPro" id="IPR033897">
    <property type="entry name" value="SRF-like_MADS-box"/>
</dbReference>
<dbReference type="InterPro" id="IPR050142">
    <property type="entry name" value="MADS-box/MEF2_TF"/>
</dbReference>
<evidence type="ECO:0000256" key="5">
    <source>
        <dbReference type="ARBA" id="ARBA00023242"/>
    </source>
</evidence>
<feature type="compositionally biased region" description="Low complexity" evidence="7">
    <location>
        <begin position="244"/>
        <end position="255"/>
    </location>
</feature>
<dbReference type="GO" id="GO:0045944">
    <property type="term" value="P:positive regulation of transcription by RNA polymerase II"/>
    <property type="evidence" value="ECO:0007669"/>
    <property type="project" value="InterPro"/>
</dbReference>
<feature type="compositionally biased region" description="Polar residues" evidence="7">
    <location>
        <begin position="370"/>
        <end position="385"/>
    </location>
</feature>
<feature type="region of interest" description="Disordered" evidence="7">
    <location>
        <begin position="364"/>
        <end position="385"/>
    </location>
</feature>
<dbReference type="PRINTS" id="PR00404">
    <property type="entry name" value="MADSDOMAIN"/>
</dbReference>
<dbReference type="EMBL" id="HBUF01537270">
    <property type="protein sequence ID" value="CAG6753731.1"/>
    <property type="molecule type" value="Transcribed_RNA"/>
</dbReference>
<dbReference type="EMBL" id="HBUF01038037">
    <property type="protein sequence ID" value="CAG6617171.1"/>
    <property type="molecule type" value="Transcribed_RNA"/>
</dbReference>
<reference evidence="9" key="1">
    <citation type="submission" date="2021-05" db="EMBL/GenBank/DDBJ databases">
        <authorList>
            <person name="Alioto T."/>
            <person name="Alioto T."/>
            <person name="Gomez Garrido J."/>
        </authorList>
    </citation>
    <scope>NUCLEOTIDE SEQUENCE</scope>
</reference>
<dbReference type="FunFam" id="3.40.1810.10:FF:000002">
    <property type="entry name" value="Serum response factor b"/>
    <property type="match status" value="1"/>
</dbReference>
<feature type="region of interest" description="Disordered" evidence="7">
    <location>
        <begin position="271"/>
        <end position="297"/>
    </location>
</feature>
<dbReference type="PROSITE" id="PS50066">
    <property type="entry name" value="MADS_BOX_2"/>
    <property type="match status" value="1"/>
</dbReference>
<comment type="subcellular location">
    <subcellularLocation>
        <location evidence="1">Nucleus</location>
    </subcellularLocation>
</comment>
<feature type="domain" description="MADS-box" evidence="8">
    <location>
        <begin position="117"/>
        <end position="177"/>
    </location>
</feature>
<feature type="region of interest" description="Disordered" evidence="7">
    <location>
        <begin position="223"/>
        <end position="256"/>
    </location>
</feature>
<keyword evidence="2" id="KW-0805">Transcription regulation</keyword>
<sequence>MDTPTGGGRDSRFSMGYNMSILNNESSPEMYPSSVHSRASTSITSGLSRTLINNNNNNCSSNVQRGLKRTSDNMCYDIDGRSSMTNLTGDCGSDIVDEGYSPSTQKGSPPSNGKKTKGRVKIKMEYIDNKLRRYTTFSKRKTGIMKKAYELSTLTGTQVMLLVASETGHVYTFATRKLQPMITSDAGKALIQTCLNSPDPNPGGAGDQRMSATGFEETELSYNIGDDEQKEDLSSSARSDCSGDESSGSRSGSPDLKQEFFSYELANRASKENLARKSSSPSVPETTSAPNAHQTRISPTVFARSNFILPPSSSNSIVYPTSHQSTSTSSPSGVILNLQQIQAGGFDLRTLSTGQRFITIPVPLNVPPAHQSSSPADLSNKVQRK</sequence>
<protein>
    <recommendedName>
        <fullName evidence="6">Serum response factor homolog</fullName>
    </recommendedName>
</protein>
<dbReference type="AlphaFoldDB" id="A0A8D8M3R9"/>
<feature type="compositionally biased region" description="Polar residues" evidence="7">
    <location>
        <begin position="276"/>
        <end position="297"/>
    </location>
</feature>
<keyword evidence="5" id="KW-0539">Nucleus</keyword>
<dbReference type="PROSITE" id="PS00350">
    <property type="entry name" value="MADS_BOX_1"/>
    <property type="match status" value="1"/>
</dbReference>
<dbReference type="CDD" id="cd00266">
    <property type="entry name" value="MADS_SRF_like"/>
    <property type="match status" value="1"/>
</dbReference>
<evidence type="ECO:0000256" key="4">
    <source>
        <dbReference type="ARBA" id="ARBA00023163"/>
    </source>
</evidence>
<dbReference type="GO" id="GO:0046983">
    <property type="term" value="F:protein dimerization activity"/>
    <property type="evidence" value="ECO:0007669"/>
    <property type="project" value="InterPro"/>
</dbReference>
<dbReference type="GO" id="GO:0005634">
    <property type="term" value="C:nucleus"/>
    <property type="evidence" value="ECO:0007669"/>
    <property type="project" value="UniProtKB-SubCell"/>
</dbReference>
<keyword evidence="3" id="KW-0238">DNA-binding</keyword>
<organism evidence="9">
    <name type="scientific">Cacopsylla melanoneura</name>
    <dbReference type="NCBI Taxonomy" id="428564"/>
    <lineage>
        <taxon>Eukaryota</taxon>
        <taxon>Metazoa</taxon>
        <taxon>Ecdysozoa</taxon>
        <taxon>Arthropoda</taxon>
        <taxon>Hexapoda</taxon>
        <taxon>Insecta</taxon>
        <taxon>Pterygota</taxon>
        <taxon>Neoptera</taxon>
        <taxon>Paraneoptera</taxon>
        <taxon>Hemiptera</taxon>
        <taxon>Sternorrhyncha</taxon>
        <taxon>Psylloidea</taxon>
        <taxon>Psyllidae</taxon>
        <taxon>Psyllinae</taxon>
        <taxon>Cacopsylla</taxon>
    </lineage>
</organism>
<dbReference type="EMBL" id="HBUF01219617">
    <property type="protein sequence ID" value="CAG6668807.1"/>
    <property type="molecule type" value="Transcribed_RNA"/>
</dbReference>
<evidence type="ECO:0000256" key="2">
    <source>
        <dbReference type="ARBA" id="ARBA00023015"/>
    </source>
</evidence>
<accession>A0A8D8M3R9</accession>
<dbReference type="EMBL" id="HBUF01537271">
    <property type="protein sequence ID" value="CAG6753732.1"/>
    <property type="molecule type" value="Transcribed_RNA"/>
</dbReference>
<dbReference type="SMART" id="SM00432">
    <property type="entry name" value="MADS"/>
    <property type="match status" value="1"/>
</dbReference>
<evidence type="ECO:0000256" key="7">
    <source>
        <dbReference type="SAM" id="MobiDB-lite"/>
    </source>
</evidence>
<evidence type="ECO:0000259" key="8">
    <source>
        <dbReference type="PROSITE" id="PS50066"/>
    </source>
</evidence>
<dbReference type="Gene3D" id="3.40.1810.10">
    <property type="entry name" value="Transcription factor, MADS-box"/>
    <property type="match status" value="1"/>
</dbReference>
<dbReference type="SUPFAM" id="SSF55455">
    <property type="entry name" value="SRF-like"/>
    <property type="match status" value="1"/>
</dbReference>
<dbReference type="EMBL" id="HBUF01389912">
    <property type="protein sequence ID" value="CAG6733457.1"/>
    <property type="molecule type" value="Transcribed_RNA"/>
</dbReference>
<evidence type="ECO:0000256" key="1">
    <source>
        <dbReference type="ARBA" id="ARBA00004123"/>
    </source>
</evidence>
<proteinExistence type="predicted"/>
<keyword evidence="4" id="KW-0804">Transcription</keyword>
<dbReference type="EMBL" id="HBUF01537272">
    <property type="protein sequence ID" value="CAG6753733.1"/>
    <property type="molecule type" value="Transcribed_RNA"/>
</dbReference>
<dbReference type="InterPro" id="IPR002100">
    <property type="entry name" value="TF_MADSbox"/>
</dbReference>
<feature type="compositionally biased region" description="Polar residues" evidence="7">
    <location>
        <begin position="101"/>
        <end position="113"/>
    </location>
</feature>
<evidence type="ECO:0000313" key="9">
    <source>
        <dbReference type="EMBL" id="CAG6617172.1"/>
    </source>
</evidence>
<dbReference type="EMBL" id="HBUF01038038">
    <property type="protein sequence ID" value="CAG6617172.1"/>
    <property type="molecule type" value="Transcribed_RNA"/>
</dbReference>
<dbReference type="InterPro" id="IPR036879">
    <property type="entry name" value="TF_MADSbox_sf"/>
</dbReference>
<dbReference type="GO" id="GO:0000981">
    <property type="term" value="F:DNA-binding transcription factor activity, RNA polymerase II-specific"/>
    <property type="evidence" value="ECO:0007669"/>
    <property type="project" value="InterPro"/>
</dbReference>
<name>A0A8D8M3R9_9HEMI</name>
<dbReference type="GO" id="GO:0000987">
    <property type="term" value="F:cis-regulatory region sequence-specific DNA binding"/>
    <property type="evidence" value="ECO:0007669"/>
    <property type="project" value="InterPro"/>
</dbReference>